<organism evidence="2 3">
    <name type="scientific">Iris pallida</name>
    <name type="common">Sweet iris</name>
    <dbReference type="NCBI Taxonomy" id="29817"/>
    <lineage>
        <taxon>Eukaryota</taxon>
        <taxon>Viridiplantae</taxon>
        <taxon>Streptophyta</taxon>
        <taxon>Embryophyta</taxon>
        <taxon>Tracheophyta</taxon>
        <taxon>Spermatophyta</taxon>
        <taxon>Magnoliopsida</taxon>
        <taxon>Liliopsida</taxon>
        <taxon>Asparagales</taxon>
        <taxon>Iridaceae</taxon>
        <taxon>Iridoideae</taxon>
        <taxon>Irideae</taxon>
        <taxon>Iris</taxon>
    </lineage>
</organism>
<dbReference type="EMBL" id="JANAVB010004600">
    <property type="protein sequence ID" value="KAJ6848467.1"/>
    <property type="molecule type" value="Genomic_DNA"/>
</dbReference>
<dbReference type="AlphaFoldDB" id="A0AAX6I6G7"/>
<feature type="region of interest" description="Disordered" evidence="1">
    <location>
        <begin position="54"/>
        <end position="80"/>
    </location>
</feature>
<gene>
    <name evidence="2" type="ORF">M6B38_274460</name>
</gene>
<proteinExistence type="predicted"/>
<dbReference type="Proteomes" id="UP001140949">
    <property type="component" value="Unassembled WGS sequence"/>
</dbReference>
<accession>A0AAX6I6G7</accession>
<reference evidence="2" key="1">
    <citation type="journal article" date="2023" name="GigaByte">
        <title>Genome assembly of the bearded iris, Iris pallida Lam.</title>
        <authorList>
            <person name="Bruccoleri R.E."/>
            <person name="Oakeley E.J."/>
            <person name="Faust A.M.E."/>
            <person name="Altorfer M."/>
            <person name="Dessus-Babus S."/>
            <person name="Burckhardt D."/>
            <person name="Oertli M."/>
            <person name="Naumann U."/>
            <person name="Petersen F."/>
            <person name="Wong J."/>
        </authorList>
    </citation>
    <scope>NUCLEOTIDE SEQUENCE</scope>
    <source>
        <strain evidence="2">GSM-AAB239-AS_SAM_17_03QT</strain>
    </source>
</reference>
<feature type="region of interest" description="Disordered" evidence="1">
    <location>
        <begin position="1"/>
        <end position="29"/>
    </location>
</feature>
<evidence type="ECO:0000256" key="1">
    <source>
        <dbReference type="SAM" id="MobiDB-lite"/>
    </source>
</evidence>
<feature type="compositionally biased region" description="Low complexity" evidence="1">
    <location>
        <begin position="7"/>
        <end position="18"/>
    </location>
</feature>
<evidence type="ECO:0000313" key="2">
    <source>
        <dbReference type="EMBL" id="KAJ6848467.1"/>
    </source>
</evidence>
<sequence>MPTPPVSSLKSSSGSKGSSNEDCSPRPFVSSLEGRASFLRSSWISRLIPELPLPISWAKGPPRSAAGAEDEDTDDKRLSLSPFFQYQRQLASNFLGNGRVDVPPSSSSSQVDIRPAKALGLVKPMATSSSAQHVARRTGVDSAARQERAKDPAANTTFGDNVQSNKRQSPGCPSEEEEPFSFWNMGRSLDERSNYVSSAAPVRSLDMAHGKKRTLHSYELVSSKYRKRGSED</sequence>
<comment type="caution">
    <text evidence="2">The sequence shown here is derived from an EMBL/GenBank/DDBJ whole genome shotgun (WGS) entry which is preliminary data.</text>
</comment>
<feature type="region of interest" description="Disordered" evidence="1">
    <location>
        <begin position="124"/>
        <end position="184"/>
    </location>
</feature>
<evidence type="ECO:0000313" key="3">
    <source>
        <dbReference type="Proteomes" id="UP001140949"/>
    </source>
</evidence>
<name>A0AAX6I6G7_IRIPA</name>
<protein>
    <submittedName>
        <fullName evidence="2">Uncharacterized protein</fullName>
    </submittedName>
</protein>
<reference evidence="2" key="2">
    <citation type="submission" date="2023-04" db="EMBL/GenBank/DDBJ databases">
        <authorList>
            <person name="Bruccoleri R.E."/>
            <person name="Oakeley E.J."/>
            <person name="Faust A.-M."/>
            <person name="Dessus-Babus S."/>
            <person name="Altorfer M."/>
            <person name="Burckhardt D."/>
            <person name="Oertli M."/>
            <person name="Naumann U."/>
            <person name="Petersen F."/>
            <person name="Wong J."/>
        </authorList>
    </citation>
    <scope>NUCLEOTIDE SEQUENCE</scope>
    <source>
        <strain evidence="2">GSM-AAB239-AS_SAM_17_03QT</strain>
        <tissue evidence="2">Leaf</tissue>
    </source>
</reference>
<keyword evidence="3" id="KW-1185">Reference proteome</keyword>
<feature type="compositionally biased region" description="Polar residues" evidence="1">
    <location>
        <begin position="154"/>
        <end position="168"/>
    </location>
</feature>